<accession>A0A1P8WNP3</accession>
<sequence length="415" mass="48101">MMLVWVTLFLSRVHAETLPMDEQLLAGWEEERLQDFSSALRELSSHPENQNYDTLCLERKVVGKFSGTREERYYRICVLVRHADGVTWIRYLKEFNRLNGGLVNEQKEWIVDGDKILQVGRAGSTTTARFQSRVQGDLRNQLDSLMRHTIQPHKIHGLRWSMQRPDVRYKVDHNGVPRVLIGMRRRRLRPGETSEMPPTPGGDIRVLFSKESPQLPTFFRRFIVLGEDDPYENSLGAQLFYDRSPGKPIFLNRVVERAVIEEGKFGTISSDTRFERVNFDSQIPRIKIAEKMHTWQHEIDRKWTKVAVEDVPREFIDRVEIVSDYESGVRYGEFPEEFKRIRDRLESLPVSPVEELPIPDADLVEAEPLHQMAIQPRRQDGVHQRFLFLACGIGLLVAGVALLVVFATTRLTPQS</sequence>
<keyword evidence="1" id="KW-1133">Transmembrane helix</keyword>
<proteinExistence type="predicted"/>
<feature type="transmembrane region" description="Helical" evidence="1">
    <location>
        <begin position="386"/>
        <end position="407"/>
    </location>
</feature>
<name>A0A1P8WNP3_9PLAN</name>
<dbReference type="Proteomes" id="UP000187735">
    <property type="component" value="Chromosome"/>
</dbReference>
<dbReference type="EMBL" id="CP017641">
    <property type="protein sequence ID" value="APZ95683.1"/>
    <property type="molecule type" value="Genomic_DNA"/>
</dbReference>
<reference evidence="2 3" key="1">
    <citation type="journal article" date="2016" name="Front. Microbiol.">
        <title>Fuerstia marisgermanicae gen. nov., sp. nov., an Unusual Member of the Phylum Planctomycetes from the German Wadden Sea.</title>
        <authorList>
            <person name="Kohn T."/>
            <person name="Heuer A."/>
            <person name="Jogler M."/>
            <person name="Vollmers J."/>
            <person name="Boedeker C."/>
            <person name="Bunk B."/>
            <person name="Rast P."/>
            <person name="Borchert D."/>
            <person name="Glockner I."/>
            <person name="Freese H.M."/>
            <person name="Klenk H.P."/>
            <person name="Overmann J."/>
            <person name="Kaster A.K."/>
            <person name="Rohde M."/>
            <person name="Wiegand S."/>
            <person name="Jogler C."/>
        </authorList>
    </citation>
    <scope>NUCLEOTIDE SEQUENCE [LARGE SCALE GENOMIC DNA]</scope>
    <source>
        <strain evidence="2 3">NH11</strain>
    </source>
</reference>
<evidence type="ECO:0000313" key="3">
    <source>
        <dbReference type="Proteomes" id="UP000187735"/>
    </source>
</evidence>
<organism evidence="2 3">
    <name type="scientific">Fuerstiella marisgermanici</name>
    <dbReference type="NCBI Taxonomy" id="1891926"/>
    <lineage>
        <taxon>Bacteria</taxon>
        <taxon>Pseudomonadati</taxon>
        <taxon>Planctomycetota</taxon>
        <taxon>Planctomycetia</taxon>
        <taxon>Planctomycetales</taxon>
        <taxon>Planctomycetaceae</taxon>
        <taxon>Fuerstiella</taxon>
    </lineage>
</organism>
<keyword evidence="3" id="KW-1185">Reference proteome</keyword>
<keyword evidence="1" id="KW-0812">Transmembrane</keyword>
<dbReference type="AlphaFoldDB" id="A0A1P8WNP3"/>
<evidence type="ECO:0000313" key="2">
    <source>
        <dbReference type="EMBL" id="APZ95683.1"/>
    </source>
</evidence>
<dbReference type="KEGG" id="fmr:Fuma_05342"/>
<keyword evidence="1" id="KW-0472">Membrane</keyword>
<protein>
    <submittedName>
        <fullName evidence="2">Uncharacterized protein</fullName>
    </submittedName>
</protein>
<evidence type="ECO:0000256" key="1">
    <source>
        <dbReference type="SAM" id="Phobius"/>
    </source>
</evidence>
<gene>
    <name evidence="2" type="ORF">Fuma_05342</name>
</gene>
<dbReference type="STRING" id="1891926.Fuma_05342"/>